<keyword evidence="3 15" id="KW-0964">Secreted</keyword>
<dbReference type="GO" id="GO:0030245">
    <property type="term" value="P:cellulose catabolic process"/>
    <property type="evidence" value="ECO:0007669"/>
    <property type="project" value="UniProtKB-UniRule"/>
</dbReference>
<reference evidence="18" key="4">
    <citation type="submission" date="2021-02" db="EMBL/GenBank/DDBJ databases">
        <title>Aspergillus luchuensis mut. kawachii IFO 4304 genome sequence.</title>
        <authorList>
            <person name="Mori K."/>
            <person name="Kadooka C."/>
            <person name="Goto M."/>
            <person name="Futagami T."/>
        </authorList>
    </citation>
    <scope>NUCLEOTIDE SEQUENCE</scope>
    <source>
        <strain evidence="18">IFO 4308</strain>
    </source>
</reference>
<dbReference type="VEuPathDB" id="FungiDB:ASPFODRAFT_46878"/>
<comment type="cofactor">
    <cofactor evidence="1">
        <name>Cu(2+)</name>
        <dbReference type="ChEBI" id="CHEBI:29036"/>
    </cofactor>
</comment>
<dbReference type="GO" id="GO:0004497">
    <property type="term" value="F:monooxygenase activity"/>
    <property type="evidence" value="ECO:0007669"/>
    <property type="project" value="UniProtKB-KW"/>
</dbReference>
<protein>
    <recommendedName>
        <fullName evidence="15">AA9 family lytic polysaccharide monooxygenase</fullName>
        <ecNumber evidence="15">1.14.99.56</ecNumber>
    </recommendedName>
    <alternativeName>
        <fullName evidence="15">Endo-beta-1,4-glucanase</fullName>
    </alternativeName>
    <alternativeName>
        <fullName evidence="15">Glycosyl hydrolase 61 family protein</fullName>
    </alternativeName>
</protein>
<dbReference type="EMBL" id="AP024430">
    <property type="protein sequence ID" value="BCS01993.1"/>
    <property type="molecule type" value="Genomic_DNA"/>
</dbReference>
<dbReference type="InterPro" id="IPR000254">
    <property type="entry name" value="CBD"/>
</dbReference>
<evidence type="ECO:0000256" key="8">
    <source>
        <dbReference type="ARBA" id="ARBA00023008"/>
    </source>
</evidence>
<dbReference type="SUPFAM" id="SSF57180">
    <property type="entry name" value="Cellulose-binding domain"/>
    <property type="match status" value="1"/>
</dbReference>
<dbReference type="PROSITE" id="PS51164">
    <property type="entry name" value="CBM1_2"/>
    <property type="match status" value="1"/>
</dbReference>
<comment type="function">
    <text evidence="15">Lytic polysaccharide monooxygenase (LMPO) that depolymerizes crystalline and amorphous polysaccharides via the oxidation of scissile alpha- or beta-(1-4)-glycosidic bonds, yielding C1 and/or C4 oxidation products. Catalysis by LPMOs requires the reduction of the active-site copper from Cu(II) to Cu(I) by a reducing agent and H(2)O(2) or O(2) as a cosubstrate.</text>
</comment>
<gene>
    <name evidence="18" type="ORF">AKAW2_60257S</name>
    <name evidence="19" type="ORF">RIB2604_03701400</name>
</gene>
<keyword evidence="9" id="KW-0503">Monooxygenase</keyword>
<dbReference type="KEGG" id="aluc:AKAW2_60257S"/>
<evidence type="ECO:0000313" key="20">
    <source>
        <dbReference type="Proteomes" id="UP000075230"/>
    </source>
</evidence>
<keyword evidence="12 15" id="KW-0624">Polysaccharide degradation</keyword>
<evidence type="ECO:0000256" key="14">
    <source>
        <dbReference type="ARBA" id="ARBA00045077"/>
    </source>
</evidence>
<dbReference type="SMR" id="A0A146G241"/>
<reference evidence="18" key="3">
    <citation type="submission" date="2021-01" db="EMBL/GenBank/DDBJ databases">
        <authorList>
            <consortium name="Aspergillus luchuensis mut. kawachii IFO 4304 genome sequencing consortium"/>
            <person name="Kazuki M."/>
            <person name="Futagami T."/>
        </authorList>
    </citation>
    <scope>NUCLEOTIDE SEQUENCE</scope>
    <source>
        <strain evidence="18">IFO 4308</strain>
    </source>
</reference>
<evidence type="ECO:0000256" key="12">
    <source>
        <dbReference type="ARBA" id="ARBA00023326"/>
    </source>
</evidence>
<keyword evidence="4" id="KW-0479">Metal-binding</keyword>
<dbReference type="GO" id="GO:0008810">
    <property type="term" value="F:cellulase activity"/>
    <property type="evidence" value="ECO:0007669"/>
    <property type="project" value="UniProtKB-UniRule"/>
</dbReference>
<keyword evidence="7" id="KW-0560">Oxidoreductase</keyword>
<evidence type="ECO:0000259" key="17">
    <source>
        <dbReference type="PROSITE" id="PS51164"/>
    </source>
</evidence>
<keyword evidence="11 15" id="KW-0119">Carbohydrate metabolism</keyword>
<dbReference type="RefSeq" id="XP_041545755.1">
    <property type="nucleotide sequence ID" value="XM_041692363.1"/>
</dbReference>
<evidence type="ECO:0000256" key="13">
    <source>
        <dbReference type="ARBA" id="ARBA00044502"/>
    </source>
</evidence>
<dbReference type="Gene3D" id="2.70.50.70">
    <property type="match status" value="1"/>
</dbReference>
<name>A0A146G241_ASPKA</name>
<dbReference type="GO" id="GO:0005576">
    <property type="term" value="C:extracellular region"/>
    <property type="evidence" value="ECO:0007669"/>
    <property type="project" value="UniProtKB-SubCell"/>
</dbReference>
<dbReference type="CDD" id="cd21175">
    <property type="entry name" value="LPMO_AA9"/>
    <property type="match status" value="1"/>
</dbReference>
<reference evidence="20" key="2">
    <citation type="submission" date="2016-02" db="EMBL/GenBank/DDBJ databases">
        <title>Genome sequencing of Aspergillus luchuensis NBRC 4314.</title>
        <authorList>
            <person name="Yamada O."/>
        </authorList>
    </citation>
    <scope>NUCLEOTIDE SEQUENCE [LARGE SCALE GENOMIC DNA]</scope>
    <source>
        <strain evidence="20">RIB 2604</strain>
    </source>
</reference>
<keyword evidence="21" id="KW-1185">Reference proteome</keyword>
<keyword evidence="8" id="KW-0186">Copper</keyword>
<dbReference type="PANTHER" id="PTHR33353:SF17">
    <property type="entry name" value="ENDO-BETA-1,4-GLUCANASE D"/>
    <property type="match status" value="1"/>
</dbReference>
<dbReference type="GO" id="GO:0030248">
    <property type="term" value="F:cellulose binding"/>
    <property type="evidence" value="ECO:0007669"/>
    <property type="project" value="UniProtKB-UniRule"/>
</dbReference>
<dbReference type="Pfam" id="PF03443">
    <property type="entry name" value="AA9"/>
    <property type="match status" value="1"/>
</dbReference>
<evidence type="ECO:0000256" key="16">
    <source>
        <dbReference type="SAM" id="SignalP"/>
    </source>
</evidence>
<organism evidence="19 20">
    <name type="scientific">Aspergillus kawachii</name>
    <name type="common">White koji mold</name>
    <name type="synonym">Aspergillus awamori var. kawachi</name>
    <dbReference type="NCBI Taxonomy" id="1069201"/>
    <lineage>
        <taxon>Eukaryota</taxon>
        <taxon>Fungi</taxon>
        <taxon>Dikarya</taxon>
        <taxon>Ascomycota</taxon>
        <taxon>Pezizomycotina</taxon>
        <taxon>Eurotiomycetes</taxon>
        <taxon>Eurotiomycetidae</taxon>
        <taxon>Eurotiales</taxon>
        <taxon>Aspergillaceae</taxon>
        <taxon>Aspergillus</taxon>
        <taxon>Aspergillus subgen. Circumdati</taxon>
    </lineage>
</organism>
<evidence type="ECO:0000313" key="18">
    <source>
        <dbReference type="EMBL" id="BCS01993.1"/>
    </source>
</evidence>
<keyword evidence="10 15" id="KW-1015">Disulfide bond</keyword>
<comment type="domain">
    <text evidence="15">Has a modular structure: an endo-beta-1,4-glucanase catalytic module at the N-terminus, a linker rich in serines and threonines, and a C-terminal carbohydrate-binding module (CBM).</text>
</comment>
<comment type="subcellular location">
    <subcellularLocation>
        <location evidence="2 15">Secreted</location>
    </subcellularLocation>
</comment>
<accession>A0A146G241</accession>
<dbReference type="Proteomes" id="UP000661280">
    <property type="component" value="Chromosome 6"/>
</dbReference>
<dbReference type="OrthoDB" id="5558646at2759"/>
<dbReference type="InterPro" id="IPR049892">
    <property type="entry name" value="AA9"/>
</dbReference>
<evidence type="ECO:0000256" key="3">
    <source>
        <dbReference type="ARBA" id="ARBA00022525"/>
    </source>
</evidence>
<feature type="domain" description="CBM1" evidence="17">
    <location>
        <begin position="369"/>
        <end position="405"/>
    </location>
</feature>
<dbReference type="GeneID" id="64963314"/>
<evidence type="ECO:0000256" key="5">
    <source>
        <dbReference type="ARBA" id="ARBA00022729"/>
    </source>
</evidence>
<dbReference type="GO" id="GO:0046872">
    <property type="term" value="F:metal ion binding"/>
    <property type="evidence" value="ECO:0007669"/>
    <property type="project" value="UniProtKB-KW"/>
</dbReference>
<comment type="catalytic activity">
    <reaction evidence="14 15">
        <text>[(1-&gt;4)-beta-D-glucosyl]n+m + reduced acceptor + O2 = 4-dehydro-beta-D-glucosyl-[(1-&gt;4)-beta-D-glucosyl]n-1 + [(1-&gt;4)-beta-D-glucosyl]m + acceptor + H2O.</text>
        <dbReference type="EC" id="1.14.99.56"/>
    </reaction>
</comment>
<evidence type="ECO:0000256" key="4">
    <source>
        <dbReference type="ARBA" id="ARBA00022723"/>
    </source>
</evidence>
<evidence type="ECO:0000256" key="10">
    <source>
        <dbReference type="ARBA" id="ARBA00023157"/>
    </source>
</evidence>
<evidence type="ECO:0000313" key="21">
    <source>
        <dbReference type="Proteomes" id="UP000661280"/>
    </source>
</evidence>
<dbReference type="Proteomes" id="UP000075230">
    <property type="component" value="Unassembled WGS sequence"/>
</dbReference>
<dbReference type="PANTHER" id="PTHR33353">
    <property type="entry name" value="PUTATIVE (AFU_ORTHOLOGUE AFUA_1G12560)-RELATED"/>
    <property type="match status" value="1"/>
</dbReference>
<dbReference type="InterPro" id="IPR005103">
    <property type="entry name" value="AA9_LPMO"/>
</dbReference>
<feature type="signal peptide" evidence="16">
    <location>
        <begin position="1"/>
        <end position="20"/>
    </location>
</feature>
<keyword evidence="5 16" id="KW-0732">Signal</keyword>
<evidence type="ECO:0000256" key="2">
    <source>
        <dbReference type="ARBA" id="ARBA00004613"/>
    </source>
</evidence>
<reference evidence="19 20" key="1">
    <citation type="journal article" date="2016" name="DNA Res.">
        <title>Genome sequence of Aspergillus luchuensis NBRC 4314.</title>
        <authorList>
            <person name="Yamada O."/>
            <person name="Machida M."/>
            <person name="Hosoyama A."/>
            <person name="Goto M."/>
            <person name="Takahashi T."/>
            <person name="Futagami T."/>
            <person name="Yamagata Y."/>
            <person name="Takeuchi M."/>
            <person name="Kobayashi T."/>
            <person name="Koike H."/>
            <person name="Abe K."/>
            <person name="Asai K."/>
            <person name="Arita M."/>
            <person name="Fujita N."/>
            <person name="Fukuda K."/>
            <person name="Higa K."/>
            <person name="Horikawa H."/>
            <person name="Ishikawa T."/>
            <person name="Jinno K."/>
            <person name="Kato Y."/>
            <person name="Kirimura K."/>
            <person name="Mizutani O."/>
            <person name="Nakasone K."/>
            <person name="Sano M."/>
            <person name="Shiraishi Y."/>
            <person name="Tsukahara M."/>
            <person name="Gomi K."/>
        </authorList>
    </citation>
    <scope>NUCLEOTIDE SEQUENCE [LARGE SCALE GENOMIC DNA]</scope>
    <source>
        <strain evidence="19 20">RIB 2604</strain>
    </source>
</reference>
<evidence type="ECO:0000256" key="9">
    <source>
        <dbReference type="ARBA" id="ARBA00023033"/>
    </source>
</evidence>
<proteinExistence type="inferred from homology"/>
<evidence type="ECO:0000256" key="1">
    <source>
        <dbReference type="ARBA" id="ARBA00001973"/>
    </source>
</evidence>
<evidence type="ECO:0000256" key="6">
    <source>
        <dbReference type="ARBA" id="ARBA00023001"/>
    </source>
</evidence>
<dbReference type="Pfam" id="PF00734">
    <property type="entry name" value="CBM_1"/>
    <property type="match status" value="1"/>
</dbReference>
<dbReference type="AlphaFoldDB" id="A0A146G241"/>
<comment type="similarity">
    <text evidence="13">Belongs to the polysaccharide monooxygenase AA9 family.</text>
</comment>
<sequence>MKTTTYSLLALAAASKLASAHTTVQAVWINGEDQGLGNTDDGYIRSPPSNSPVTDVTSTDMTCNVNGDQAASKTLSVKAGDVVTFEWHHSDRSDSDDIIASSHKGPVQVYMAPTAKGSNGNNWVKIAEDGYHKSSDEWATDILIANKGKHNITVPDVPAGNYLFRPEIIALHEGNREGGAQFYMECVQFKVTSDGSNELPSGVSIPGVYTATDPGILFDIYNSFDSYPIPGPDVWDGSSSGSSSSGSSSAAVSSAAAAATTSAVAATTPATQAAVEVSSSAAAATTEAAAPVVSSAAPVQQATSAVTSQAQAAPTTFATSSKKSSKTACKNKTKSNSQVAAATSSVVAPAATSSVVPVVSASASASAGGVAKQYERCGGINHTGPTTCESGSVCKKWNPYYYQCVASQ</sequence>
<dbReference type="EMBL" id="BCWF01000036">
    <property type="protein sequence ID" value="GAT30931.1"/>
    <property type="molecule type" value="Genomic_DNA"/>
</dbReference>
<evidence type="ECO:0000256" key="7">
    <source>
        <dbReference type="ARBA" id="ARBA00023002"/>
    </source>
</evidence>
<dbReference type="InterPro" id="IPR035971">
    <property type="entry name" value="CBD_sf"/>
</dbReference>
<dbReference type="PROSITE" id="PS00562">
    <property type="entry name" value="CBM1_1"/>
    <property type="match status" value="1"/>
</dbReference>
<feature type="chain" id="PRO_5042682679" description="AA9 family lytic polysaccharide monooxygenase" evidence="16">
    <location>
        <begin position="21"/>
        <end position="408"/>
    </location>
</feature>
<evidence type="ECO:0000256" key="11">
    <source>
        <dbReference type="ARBA" id="ARBA00023277"/>
    </source>
</evidence>
<dbReference type="EC" id="1.14.99.56" evidence="15"/>
<dbReference type="SMART" id="SM00236">
    <property type="entry name" value="fCBD"/>
    <property type="match status" value="1"/>
</dbReference>
<keyword evidence="6 15" id="KW-0136">Cellulose degradation</keyword>
<evidence type="ECO:0000256" key="15">
    <source>
        <dbReference type="RuleBase" id="RU368122"/>
    </source>
</evidence>
<evidence type="ECO:0000313" key="19">
    <source>
        <dbReference type="EMBL" id="GAT30931.1"/>
    </source>
</evidence>